<proteinExistence type="predicted"/>
<accession>A0AAQ4D5J3</accession>
<dbReference type="EMBL" id="JARKHS020034868">
    <property type="protein sequence ID" value="KAK8757733.1"/>
    <property type="molecule type" value="Genomic_DNA"/>
</dbReference>
<reference evidence="1 2" key="1">
    <citation type="journal article" date="2023" name="Arcadia Sci">
        <title>De novo assembly of a long-read Amblyomma americanum tick genome.</title>
        <authorList>
            <person name="Chou S."/>
            <person name="Poskanzer K.E."/>
            <person name="Rollins M."/>
            <person name="Thuy-Boun P.S."/>
        </authorList>
    </citation>
    <scope>NUCLEOTIDE SEQUENCE [LARGE SCALE GENOMIC DNA]</scope>
    <source>
        <strain evidence="1">F_SG_1</strain>
        <tissue evidence="1">Salivary glands</tissue>
    </source>
</reference>
<dbReference type="Proteomes" id="UP001321473">
    <property type="component" value="Unassembled WGS sequence"/>
</dbReference>
<comment type="caution">
    <text evidence="1">The sequence shown here is derived from an EMBL/GenBank/DDBJ whole genome shotgun (WGS) entry which is preliminary data.</text>
</comment>
<organism evidence="1 2">
    <name type="scientific">Amblyomma americanum</name>
    <name type="common">Lone star tick</name>
    <dbReference type="NCBI Taxonomy" id="6943"/>
    <lineage>
        <taxon>Eukaryota</taxon>
        <taxon>Metazoa</taxon>
        <taxon>Ecdysozoa</taxon>
        <taxon>Arthropoda</taxon>
        <taxon>Chelicerata</taxon>
        <taxon>Arachnida</taxon>
        <taxon>Acari</taxon>
        <taxon>Parasitiformes</taxon>
        <taxon>Ixodida</taxon>
        <taxon>Ixodoidea</taxon>
        <taxon>Ixodidae</taxon>
        <taxon>Amblyomminae</taxon>
        <taxon>Amblyomma</taxon>
    </lineage>
</organism>
<evidence type="ECO:0000313" key="1">
    <source>
        <dbReference type="EMBL" id="KAK8757733.1"/>
    </source>
</evidence>
<dbReference type="AlphaFoldDB" id="A0AAQ4D5J3"/>
<sequence>MKIPSFGHRAHVQVCQPGQSGCLPPPHAGAYGHRPLLHGLVLRIRGDLNKVHARPLQGAHHLSSRCSVPGLWHPLSASLGRHICLAGWQQQASWVCLWAPLE</sequence>
<gene>
    <name evidence="1" type="ORF">V5799_004637</name>
</gene>
<evidence type="ECO:0000313" key="2">
    <source>
        <dbReference type="Proteomes" id="UP001321473"/>
    </source>
</evidence>
<keyword evidence="2" id="KW-1185">Reference proteome</keyword>
<name>A0AAQ4D5J3_AMBAM</name>
<protein>
    <submittedName>
        <fullName evidence="1">Uncharacterized protein</fullName>
    </submittedName>
</protein>